<organism evidence="2 3">
    <name type="scientific">Elsinoe ampelina</name>
    <dbReference type="NCBI Taxonomy" id="302913"/>
    <lineage>
        <taxon>Eukaryota</taxon>
        <taxon>Fungi</taxon>
        <taxon>Dikarya</taxon>
        <taxon>Ascomycota</taxon>
        <taxon>Pezizomycotina</taxon>
        <taxon>Dothideomycetes</taxon>
        <taxon>Dothideomycetidae</taxon>
        <taxon>Myriangiales</taxon>
        <taxon>Elsinoaceae</taxon>
        <taxon>Elsinoe</taxon>
    </lineage>
</organism>
<dbReference type="AlphaFoldDB" id="A0A6A6GCB7"/>
<dbReference type="Proteomes" id="UP000799538">
    <property type="component" value="Unassembled WGS sequence"/>
</dbReference>
<gene>
    <name evidence="2" type="ORF">BDZ85DRAFT_261483</name>
</gene>
<sequence>MLKSRSWERRGDHSFCFAPDMRTTILFFAMAHPILASLWEQTFGRIRPIDVDSLPFIRRPSSTDPPTSTDDRPTFSCPQKPPLPTTDRTAFGTGGCTIYGYPSTGGVLIKPADPLDMLFLSLPRTKVSYRSNNTDEEDEFCRLLRRTGATLWASKESHFRGRGQIYGIAEVGIKVMVYGWPSDGVGVWVLRFANEREVPRDFGRVRMAMDMEEKIEIMKEYNATFVADASQVEELRDGQVPAEAPKYKWYNEIGPEG</sequence>
<dbReference type="OrthoDB" id="4487429at2759"/>
<reference evidence="3" key="1">
    <citation type="journal article" date="2020" name="Stud. Mycol.">
        <title>101 Dothideomycetes genomes: A test case for predicting lifestyles and emergence of pathogens.</title>
        <authorList>
            <person name="Haridas S."/>
            <person name="Albert R."/>
            <person name="Binder M."/>
            <person name="Bloem J."/>
            <person name="LaButti K."/>
            <person name="Salamov A."/>
            <person name="Andreopoulos B."/>
            <person name="Baker S."/>
            <person name="Barry K."/>
            <person name="Bills G."/>
            <person name="Bluhm B."/>
            <person name="Cannon C."/>
            <person name="Castanera R."/>
            <person name="Culley D."/>
            <person name="Daum C."/>
            <person name="Ezra D."/>
            <person name="Gonzalez J."/>
            <person name="Henrissat B."/>
            <person name="Kuo A."/>
            <person name="Liang C."/>
            <person name="Lipzen A."/>
            <person name="Lutzoni F."/>
            <person name="Magnuson J."/>
            <person name="Mondo S."/>
            <person name="Nolan M."/>
            <person name="Ohm R."/>
            <person name="Pangilinan J."/>
            <person name="Park H.-J."/>
            <person name="Ramirez L."/>
            <person name="Alfaro M."/>
            <person name="Sun H."/>
            <person name="Tritt A."/>
            <person name="Yoshinaga Y."/>
            <person name="Zwiers L.-H."/>
            <person name="Turgeon B."/>
            <person name="Goodwin S."/>
            <person name="Spatafora J."/>
            <person name="Crous P."/>
            <person name="Grigoriev I."/>
        </authorList>
    </citation>
    <scope>NUCLEOTIDE SEQUENCE [LARGE SCALE GENOMIC DNA]</scope>
    <source>
        <strain evidence="3">CECT 20119</strain>
    </source>
</reference>
<evidence type="ECO:0000256" key="1">
    <source>
        <dbReference type="SAM" id="MobiDB-lite"/>
    </source>
</evidence>
<accession>A0A6A6GCB7</accession>
<feature type="region of interest" description="Disordered" evidence="1">
    <location>
        <begin position="57"/>
        <end position="87"/>
    </location>
</feature>
<proteinExistence type="predicted"/>
<keyword evidence="3" id="KW-1185">Reference proteome</keyword>
<name>A0A6A6GCB7_9PEZI</name>
<protein>
    <submittedName>
        <fullName evidence="2">Uncharacterized protein</fullName>
    </submittedName>
</protein>
<dbReference type="EMBL" id="ML992506">
    <property type="protein sequence ID" value="KAF2223371.1"/>
    <property type="molecule type" value="Genomic_DNA"/>
</dbReference>
<evidence type="ECO:0000313" key="3">
    <source>
        <dbReference type="Proteomes" id="UP000799538"/>
    </source>
</evidence>
<evidence type="ECO:0000313" key="2">
    <source>
        <dbReference type="EMBL" id="KAF2223371.1"/>
    </source>
</evidence>
<feature type="compositionally biased region" description="Low complexity" evidence="1">
    <location>
        <begin position="58"/>
        <end position="68"/>
    </location>
</feature>